<name>A0AA43QTE7_9LECA</name>
<feature type="transmembrane region" description="Helical" evidence="7">
    <location>
        <begin position="492"/>
        <end position="513"/>
    </location>
</feature>
<feature type="transmembrane region" description="Helical" evidence="7">
    <location>
        <begin position="419"/>
        <end position="440"/>
    </location>
</feature>
<dbReference type="PANTHER" id="PTHR45649:SF29">
    <property type="entry name" value="AMINO ACID TRANSPORTER (EUROFUNG)"/>
    <property type="match status" value="1"/>
</dbReference>
<accession>A0AA43QTE7</accession>
<dbReference type="AlphaFoldDB" id="A0AA43QTE7"/>
<evidence type="ECO:0000256" key="5">
    <source>
        <dbReference type="ARBA" id="ARBA00023136"/>
    </source>
</evidence>
<dbReference type="GO" id="GO:0016020">
    <property type="term" value="C:membrane"/>
    <property type="evidence" value="ECO:0007669"/>
    <property type="project" value="UniProtKB-SubCell"/>
</dbReference>
<feature type="transmembrane region" description="Helical" evidence="7">
    <location>
        <begin position="117"/>
        <end position="136"/>
    </location>
</feature>
<keyword evidence="4 7" id="KW-1133">Transmembrane helix</keyword>
<evidence type="ECO:0000256" key="1">
    <source>
        <dbReference type="ARBA" id="ARBA00004141"/>
    </source>
</evidence>
<reference evidence="8" key="1">
    <citation type="journal article" date="2023" name="Genome Biol. Evol.">
        <title>First Whole Genome Sequence and Flow Cytometry Genome Size Data for the Lichen-Forming Fungus Ramalina farinacea (Ascomycota).</title>
        <authorList>
            <person name="Llewellyn T."/>
            <person name="Mian S."/>
            <person name="Hill R."/>
            <person name="Leitch I.J."/>
            <person name="Gaya E."/>
        </authorList>
    </citation>
    <scope>NUCLEOTIDE SEQUENCE</scope>
    <source>
        <strain evidence="8">LIQ254RAFAR</strain>
    </source>
</reference>
<feature type="transmembrane region" description="Helical" evidence="7">
    <location>
        <begin position="293"/>
        <end position="316"/>
    </location>
</feature>
<dbReference type="EMBL" id="JAPUFD010000014">
    <property type="protein sequence ID" value="MDI1491239.1"/>
    <property type="molecule type" value="Genomic_DNA"/>
</dbReference>
<comment type="caution">
    <text evidence="8">The sequence shown here is derived from an EMBL/GenBank/DDBJ whole genome shotgun (WGS) entry which is preliminary data.</text>
</comment>
<keyword evidence="2" id="KW-0813">Transport</keyword>
<keyword evidence="3 7" id="KW-0812">Transmembrane</keyword>
<evidence type="ECO:0000256" key="4">
    <source>
        <dbReference type="ARBA" id="ARBA00022989"/>
    </source>
</evidence>
<comment type="subcellular location">
    <subcellularLocation>
        <location evidence="1">Membrane</location>
        <topology evidence="1">Multi-pass membrane protein</topology>
    </subcellularLocation>
</comment>
<dbReference type="Pfam" id="PF13520">
    <property type="entry name" value="AA_permease_2"/>
    <property type="match status" value="1"/>
</dbReference>
<protein>
    <submittedName>
        <fullName evidence="8">GABA/polyamine transporter</fullName>
    </submittedName>
</protein>
<evidence type="ECO:0000256" key="7">
    <source>
        <dbReference type="SAM" id="Phobius"/>
    </source>
</evidence>
<dbReference type="InterPro" id="IPR002293">
    <property type="entry name" value="AA/rel_permease1"/>
</dbReference>
<evidence type="ECO:0000256" key="3">
    <source>
        <dbReference type="ARBA" id="ARBA00022692"/>
    </source>
</evidence>
<feature type="transmembrane region" description="Helical" evidence="7">
    <location>
        <begin position="343"/>
        <end position="365"/>
    </location>
</feature>
<feature type="transmembrane region" description="Helical" evidence="7">
    <location>
        <begin position="51"/>
        <end position="75"/>
    </location>
</feature>
<dbReference type="FunFam" id="1.20.1740.10:FF:000046">
    <property type="entry name" value="Amino-acid permease, putative"/>
    <property type="match status" value="1"/>
</dbReference>
<feature type="transmembrane region" description="Helical" evidence="7">
    <location>
        <begin position="394"/>
        <end position="413"/>
    </location>
</feature>
<feature type="transmembrane region" description="Helical" evidence="7">
    <location>
        <begin position="178"/>
        <end position="200"/>
    </location>
</feature>
<feature type="transmembrane region" description="Helical" evidence="7">
    <location>
        <begin position="206"/>
        <end position="225"/>
    </location>
</feature>
<evidence type="ECO:0000256" key="2">
    <source>
        <dbReference type="ARBA" id="ARBA00022448"/>
    </source>
</evidence>
<proteinExistence type="predicted"/>
<evidence type="ECO:0000313" key="8">
    <source>
        <dbReference type="EMBL" id="MDI1491239.1"/>
    </source>
</evidence>
<feature type="transmembrane region" description="Helical" evidence="7">
    <location>
        <begin position="142"/>
        <end position="166"/>
    </location>
</feature>
<organism evidence="8 9">
    <name type="scientific">Ramalina farinacea</name>
    <dbReference type="NCBI Taxonomy" id="258253"/>
    <lineage>
        <taxon>Eukaryota</taxon>
        <taxon>Fungi</taxon>
        <taxon>Dikarya</taxon>
        <taxon>Ascomycota</taxon>
        <taxon>Pezizomycotina</taxon>
        <taxon>Lecanoromycetes</taxon>
        <taxon>OSLEUM clade</taxon>
        <taxon>Lecanoromycetidae</taxon>
        <taxon>Lecanorales</taxon>
        <taxon>Lecanorineae</taxon>
        <taxon>Ramalinaceae</taxon>
        <taxon>Ramalina</taxon>
    </lineage>
</organism>
<gene>
    <name evidence="8" type="primary">GPT1</name>
    <name evidence="8" type="ORF">OHK93_002446</name>
</gene>
<evidence type="ECO:0000313" key="9">
    <source>
        <dbReference type="Proteomes" id="UP001161017"/>
    </source>
</evidence>
<dbReference type="Gene3D" id="1.20.1740.10">
    <property type="entry name" value="Amino acid/polyamine transporter I"/>
    <property type="match status" value="1"/>
</dbReference>
<keyword evidence="9" id="KW-1185">Reference proteome</keyword>
<dbReference type="PIRSF" id="PIRSF006060">
    <property type="entry name" value="AA_transporter"/>
    <property type="match status" value="1"/>
</dbReference>
<sequence length="559" mass="60485">MTSLRKKSVADEPVTSVLPPSEVPVYTERELDADEEVLAALGYKPEFKREFSLWTSFCVSFAVLGLLPSFASTLYYGMGYAGTPGMVWGWLIAMAFIQCVAMSMAELCSSMPTSGGLYYASAVLAPPGWGPLAAWLTGWSNWLAQVTGAPSVDYAMAAMILSAGAITNPGFVPQNYQVFLLTTLIMLIHGCISSMPTRWIAQFNSYGSSFNIIALCIVLILIPASTNRESQGLPKFTPASQVWGNFYEGTDFPKGVSLLMTFVAVIWTMSGYDAPFHLSEECSNANIAAPRAIVLTSGVGGLFGWFLQLVVAYTVIDIDAVLDSDLGQPWASYLLQVLPQKTALAALSLTIIAAFSMGQGCMVAASRVTFAYARDDCFPCSWWMQRVNRHTRTPVNAVWFNTVIGILMTLLIFGGELAAGALFSIAAVAAFVAFTIPIFIRVFFVGNRFRPGPWHLGKASLPIGVCACAFVALMVPILMLPSVTGSDLDASGMNWTCLVWGAPMLMVTIWWFVDARKWFKGPKVNIAHQMLGREGNVIDGQDKELNDSSSGSDAGKGKD</sequence>
<dbReference type="GO" id="GO:0015101">
    <property type="term" value="F:organic cation transmembrane transporter activity"/>
    <property type="evidence" value="ECO:0007669"/>
    <property type="project" value="UniProtKB-ARBA"/>
</dbReference>
<feature type="transmembrane region" description="Helical" evidence="7">
    <location>
        <begin position="87"/>
        <end position="105"/>
    </location>
</feature>
<evidence type="ECO:0000256" key="6">
    <source>
        <dbReference type="SAM" id="MobiDB-lite"/>
    </source>
</evidence>
<feature type="region of interest" description="Disordered" evidence="6">
    <location>
        <begin position="539"/>
        <end position="559"/>
    </location>
</feature>
<feature type="transmembrane region" description="Helical" evidence="7">
    <location>
        <begin position="461"/>
        <end position="480"/>
    </location>
</feature>
<dbReference type="Proteomes" id="UP001161017">
    <property type="component" value="Unassembled WGS sequence"/>
</dbReference>
<dbReference type="PANTHER" id="PTHR45649">
    <property type="entry name" value="AMINO-ACID PERMEASE BAT1"/>
    <property type="match status" value="1"/>
</dbReference>
<keyword evidence="5 7" id="KW-0472">Membrane</keyword>